<evidence type="ECO:0000313" key="1">
    <source>
        <dbReference type="EMBL" id="STY60348.1"/>
    </source>
</evidence>
<dbReference type="AlphaFoldDB" id="A0A378N302"/>
<sequence>MVQLRNVSNREKIIFPIVLLLLVALLLPDAARYWECSALATYCEPVA</sequence>
<dbReference type="EMBL" id="UGPN01000002">
    <property type="protein sequence ID" value="STY60348.1"/>
    <property type="molecule type" value="Genomic_DNA"/>
</dbReference>
<reference evidence="1 2" key="1">
    <citation type="submission" date="2018-06" db="EMBL/GenBank/DDBJ databases">
        <authorList>
            <consortium name="Pathogen Informatics"/>
            <person name="Doyle S."/>
        </authorList>
    </citation>
    <scope>NUCLEOTIDE SEQUENCE [LARGE SCALE GENOMIC DNA]</scope>
    <source>
        <strain evidence="1 2">NCTC10638</strain>
    </source>
</reference>
<organism evidence="1 2">
    <name type="scientific">Mannheimia haemolytica</name>
    <name type="common">Pasteurella haemolytica</name>
    <dbReference type="NCBI Taxonomy" id="75985"/>
    <lineage>
        <taxon>Bacteria</taxon>
        <taxon>Pseudomonadati</taxon>
        <taxon>Pseudomonadota</taxon>
        <taxon>Gammaproteobacteria</taxon>
        <taxon>Pasteurellales</taxon>
        <taxon>Pasteurellaceae</taxon>
        <taxon>Mannheimia</taxon>
    </lineage>
</organism>
<proteinExistence type="predicted"/>
<evidence type="ECO:0000313" key="2">
    <source>
        <dbReference type="Proteomes" id="UP000254802"/>
    </source>
</evidence>
<accession>A0A378N302</accession>
<dbReference type="Proteomes" id="UP000254802">
    <property type="component" value="Unassembled WGS sequence"/>
</dbReference>
<gene>
    <name evidence="1" type="ORF">NCTC10638_01542</name>
</gene>
<protein>
    <submittedName>
        <fullName evidence="1">Oxaloacetate decarboxylase subunit beta</fullName>
    </submittedName>
</protein>
<name>A0A378N302_MANHA</name>